<name>A0A2V5I2G9_ASPV1</name>
<evidence type="ECO:0000313" key="2">
    <source>
        <dbReference type="Proteomes" id="UP000249829"/>
    </source>
</evidence>
<reference evidence="1 2" key="1">
    <citation type="submission" date="2018-02" db="EMBL/GenBank/DDBJ databases">
        <title>The genomes of Aspergillus section Nigri reveals drivers in fungal speciation.</title>
        <authorList>
            <consortium name="DOE Joint Genome Institute"/>
            <person name="Vesth T.C."/>
            <person name="Nybo J."/>
            <person name="Theobald S."/>
            <person name="Brandl J."/>
            <person name="Frisvad J.C."/>
            <person name="Nielsen K.F."/>
            <person name="Lyhne E.K."/>
            <person name="Kogle M.E."/>
            <person name="Kuo A."/>
            <person name="Riley R."/>
            <person name="Clum A."/>
            <person name="Nolan M."/>
            <person name="Lipzen A."/>
            <person name="Salamov A."/>
            <person name="Henrissat B."/>
            <person name="Wiebenga A."/>
            <person name="De vries R.P."/>
            <person name="Grigoriev I.V."/>
            <person name="Mortensen U.H."/>
            <person name="Andersen M.R."/>
            <person name="Baker S.E."/>
        </authorList>
    </citation>
    <scope>NUCLEOTIDE SEQUENCE [LARGE SCALE GENOMIC DNA]</scope>
    <source>
        <strain evidence="1 2">CBS 115571</strain>
    </source>
</reference>
<sequence length="91" mass="9905">MSLAKASRIKRDWSILHILRCHEGVVGLHLWFVGSSLCARPASSGFPANLETSQGNGSFEAEVVWLLSLSSFKRLSDKGVYLHVTACGFVA</sequence>
<protein>
    <submittedName>
        <fullName evidence="1">Uncharacterized protein</fullName>
    </submittedName>
</protein>
<keyword evidence="2" id="KW-1185">Reference proteome</keyword>
<dbReference type="Proteomes" id="UP000249829">
    <property type="component" value="Unassembled WGS sequence"/>
</dbReference>
<gene>
    <name evidence="1" type="ORF">BO99DRAFT_258376</name>
</gene>
<proteinExistence type="predicted"/>
<evidence type="ECO:0000313" key="1">
    <source>
        <dbReference type="EMBL" id="PYI22700.1"/>
    </source>
</evidence>
<accession>A0A2V5I2G9</accession>
<organism evidence="1 2">
    <name type="scientific">Aspergillus violaceofuscus (strain CBS 115571)</name>
    <dbReference type="NCBI Taxonomy" id="1450538"/>
    <lineage>
        <taxon>Eukaryota</taxon>
        <taxon>Fungi</taxon>
        <taxon>Dikarya</taxon>
        <taxon>Ascomycota</taxon>
        <taxon>Pezizomycotina</taxon>
        <taxon>Eurotiomycetes</taxon>
        <taxon>Eurotiomycetidae</taxon>
        <taxon>Eurotiales</taxon>
        <taxon>Aspergillaceae</taxon>
        <taxon>Aspergillus</taxon>
    </lineage>
</organism>
<dbReference type="EMBL" id="KZ825109">
    <property type="protein sequence ID" value="PYI22700.1"/>
    <property type="molecule type" value="Genomic_DNA"/>
</dbReference>
<dbReference type="AlphaFoldDB" id="A0A2V5I2G9"/>